<dbReference type="EMBL" id="NLAX01001623">
    <property type="protein sequence ID" value="PKS05331.1"/>
    <property type="molecule type" value="Genomic_DNA"/>
</dbReference>
<dbReference type="VEuPathDB" id="FungiDB:jhhlp_008705"/>
<keyword evidence="2" id="KW-0812">Transmembrane</keyword>
<proteinExistence type="predicted"/>
<dbReference type="OrthoDB" id="441660at2759"/>
<sequence length="660" mass="73407">MVRASYDESTPLMSDVQHQANNPDDGHPDAPIPEQTSRLEMADSDGTTGTDEVTAQKKNAWVPFVVHRLWKSMVAWSHGPAPGGVRYTITPFFPKIQTFPLYLVDRFLPRKKHRIGLMALFFAVWIVTFALVKRQEVFASEIEGWGDPQTIGCGATYWGRGNNCGINGDDCRPFNGTGFPFRCPANCRSYHALNPRAVGNQTAIYRPLVIGGPAQGSNEDAIYRGDSYICGAAIHAGVISNDGGGCGVVTLVGQHEGFEASRRGGIDSLGFDSYFPLAYTFIDEIKCRAKDMRWPLLAISVVFTVAMSMFTASSTLFFFTSFVGIFWHVGLASDSPRHYSIPDLISNLLGKFLPAMFCAWVMYDKMGVRRTLKGLTAQIEKTVLWLGACWVGALENYTFNWIPIQRLSKHDLQQQPGARGALAVIILVLLVIVCTQVYFFRQEGRLLKYLKLYALFVVSIVVCLVLPDLNLRLHHYIVALLLLPGTSLQMRPSLLYQGLLIGLFINGVARWGFDPILQTDLALQGDAQLGTKLPTILEPEIQLGGNTSTITFRWEDPPGITYDGISVLVNDVERFRGYYDDAATKVDTFTWERKPDLDLNEYFRFGYLDGRTGLDYTKAGVWTKDGEWVQMAPGPSSVEGSSVTEEEDEDAGAVARKYRK</sequence>
<feature type="transmembrane region" description="Helical" evidence="2">
    <location>
        <begin position="296"/>
        <end position="329"/>
    </location>
</feature>
<dbReference type="InterPro" id="IPR036609">
    <property type="entry name" value="LCCL_sf"/>
</dbReference>
<dbReference type="PANTHER" id="PTHR31331">
    <property type="entry name" value="LCCL DOMAIN PROTEIN (AFU_ORTHOLOGUE AFUA_5G08630)"/>
    <property type="match status" value="1"/>
</dbReference>
<keyword evidence="5" id="KW-1185">Reference proteome</keyword>
<protein>
    <recommendedName>
        <fullName evidence="3">LCCL domain-containing protein</fullName>
    </recommendedName>
</protein>
<keyword evidence="2" id="KW-0472">Membrane</keyword>
<dbReference type="SMART" id="SM00603">
    <property type="entry name" value="LCCL"/>
    <property type="match status" value="1"/>
</dbReference>
<evidence type="ECO:0000256" key="1">
    <source>
        <dbReference type="SAM" id="MobiDB-lite"/>
    </source>
</evidence>
<gene>
    <name evidence="4" type="ORF">jhhlp_008705</name>
</gene>
<feature type="transmembrane region" description="Helical" evidence="2">
    <location>
        <begin position="422"/>
        <end position="440"/>
    </location>
</feature>
<feature type="transmembrane region" description="Helical" evidence="2">
    <location>
        <begin position="452"/>
        <end position="474"/>
    </location>
</feature>
<dbReference type="InParanoid" id="A0A2N3MYS4"/>
<evidence type="ECO:0000256" key="2">
    <source>
        <dbReference type="SAM" id="Phobius"/>
    </source>
</evidence>
<dbReference type="InterPro" id="IPR051957">
    <property type="entry name" value="CRISP-LCCL_domain"/>
</dbReference>
<dbReference type="Gene3D" id="2.170.130.20">
    <property type="entry name" value="LCCL-like domain"/>
    <property type="match status" value="1"/>
</dbReference>
<dbReference type="InterPro" id="IPR004043">
    <property type="entry name" value="LCCL"/>
</dbReference>
<dbReference type="PANTHER" id="PTHR31331:SF8">
    <property type="entry name" value="LCCL DOMAIN PROTEIN (AFU_ORTHOLOGUE AFUA_5G02970)"/>
    <property type="match status" value="1"/>
</dbReference>
<feature type="transmembrane region" description="Helical" evidence="2">
    <location>
        <begin position="344"/>
        <end position="363"/>
    </location>
</feature>
<feature type="domain" description="LCCL" evidence="3">
    <location>
        <begin position="164"/>
        <end position="269"/>
    </location>
</feature>
<comment type="caution">
    <text evidence="4">The sequence shown here is derived from an EMBL/GenBank/DDBJ whole genome shotgun (WGS) entry which is preliminary data.</text>
</comment>
<feature type="compositionally biased region" description="Low complexity" evidence="1">
    <location>
        <begin position="633"/>
        <end position="643"/>
    </location>
</feature>
<feature type="region of interest" description="Disordered" evidence="1">
    <location>
        <begin position="632"/>
        <end position="660"/>
    </location>
</feature>
<feature type="compositionally biased region" description="Polar residues" evidence="1">
    <location>
        <begin position="7"/>
        <end position="22"/>
    </location>
</feature>
<dbReference type="Proteomes" id="UP000233524">
    <property type="component" value="Unassembled WGS sequence"/>
</dbReference>
<accession>A0A2N3MYS4</accession>
<dbReference type="Pfam" id="PF03815">
    <property type="entry name" value="LCCL"/>
    <property type="match status" value="1"/>
</dbReference>
<dbReference type="AlphaFoldDB" id="A0A2N3MYS4"/>
<reference evidence="4 5" key="1">
    <citation type="journal article" date="2017" name="G3 (Bethesda)">
        <title>First Draft Genome Sequence of the Pathogenic Fungus Lomentospora prolificans (Formerly Scedosporium prolificans).</title>
        <authorList>
            <person name="Luo R."/>
            <person name="Zimin A."/>
            <person name="Workman R."/>
            <person name="Fan Y."/>
            <person name="Pertea G."/>
            <person name="Grossman N."/>
            <person name="Wear M.P."/>
            <person name="Jia B."/>
            <person name="Miller H."/>
            <person name="Casadevall A."/>
            <person name="Timp W."/>
            <person name="Zhang S.X."/>
            <person name="Salzberg S.L."/>
        </authorList>
    </citation>
    <scope>NUCLEOTIDE SEQUENCE [LARGE SCALE GENOMIC DNA]</scope>
    <source>
        <strain evidence="4 5">JHH-5317</strain>
    </source>
</reference>
<dbReference type="SUPFAM" id="SSF69848">
    <property type="entry name" value="LCCL domain"/>
    <property type="match status" value="1"/>
</dbReference>
<evidence type="ECO:0000313" key="5">
    <source>
        <dbReference type="Proteomes" id="UP000233524"/>
    </source>
</evidence>
<feature type="region of interest" description="Disordered" evidence="1">
    <location>
        <begin position="1"/>
        <end position="34"/>
    </location>
</feature>
<evidence type="ECO:0000259" key="3">
    <source>
        <dbReference type="PROSITE" id="PS50820"/>
    </source>
</evidence>
<organism evidence="4 5">
    <name type="scientific">Lomentospora prolificans</name>
    <dbReference type="NCBI Taxonomy" id="41688"/>
    <lineage>
        <taxon>Eukaryota</taxon>
        <taxon>Fungi</taxon>
        <taxon>Dikarya</taxon>
        <taxon>Ascomycota</taxon>
        <taxon>Pezizomycotina</taxon>
        <taxon>Sordariomycetes</taxon>
        <taxon>Hypocreomycetidae</taxon>
        <taxon>Microascales</taxon>
        <taxon>Microascaceae</taxon>
        <taxon>Lomentospora</taxon>
    </lineage>
</organism>
<dbReference type="FunCoup" id="A0A2N3MYS4">
    <property type="interactions" value="3"/>
</dbReference>
<dbReference type="PROSITE" id="PS50820">
    <property type="entry name" value="LCCL"/>
    <property type="match status" value="1"/>
</dbReference>
<feature type="transmembrane region" description="Helical" evidence="2">
    <location>
        <begin position="115"/>
        <end position="132"/>
    </location>
</feature>
<name>A0A2N3MYS4_9PEZI</name>
<feature type="transmembrane region" description="Helical" evidence="2">
    <location>
        <begin position="383"/>
        <end position="402"/>
    </location>
</feature>
<keyword evidence="2" id="KW-1133">Transmembrane helix</keyword>
<feature type="transmembrane region" description="Helical" evidence="2">
    <location>
        <begin position="494"/>
        <end position="513"/>
    </location>
</feature>
<evidence type="ECO:0000313" key="4">
    <source>
        <dbReference type="EMBL" id="PKS05331.1"/>
    </source>
</evidence>